<dbReference type="EMBL" id="VFOQ01000001">
    <property type="protein sequence ID" value="TQL59346.1"/>
    <property type="molecule type" value="Genomic_DNA"/>
</dbReference>
<evidence type="ECO:0000256" key="1">
    <source>
        <dbReference type="ARBA" id="ARBA00004776"/>
    </source>
</evidence>
<proteinExistence type="inferred from homology"/>
<comment type="caution">
    <text evidence="6">The sequence shown here is derived from an EMBL/GenBank/DDBJ whole genome shotgun (WGS) entry which is preliminary data.</text>
</comment>
<dbReference type="GO" id="GO:0016757">
    <property type="term" value="F:glycosyltransferase activity"/>
    <property type="evidence" value="ECO:0007669"/>
    <property type="project" value="UniProtKB-KW"/>
</dbReference>
<evidence type="ECO:0000256" key="4">
    <source>
        <dbReference type="ARBA" id="ARBA00022679"/>
    </source>
</evidence>
<feature type="domain" description="Glycosyltransferase 2-like" evidence="5">
    <location>
        <begin position="57"/>
        <end position="199"/>
    </location>
</feature>
<comment type="similarity">
    <text evidence="2">Belongs to the glycosyltransferase 2 family.</text>
</comment>
<dbReference type="Pfam" id="PF00535">
    <property type="entry name" value="Glycos_transf_2"/>
    <property type="match status" value="1"/>
</dbReference>
<dbReference type="InterPro" id="IPR029044">
    <property type="entry name" value="Nucleotide-diphossugar_trans"/>
</dbReference>
<keyword evidence="3" id="KW-0328">Glycosyltransferase</keyword>
<accession>A0A542ZG79</accession>
<dbReference type="PANTHER" id="PTHR43179:SF12">
    <property type="entry name" value="GALACTOFURANOSYLTRANSFERASE GLFT2"/>
    <property type="match status" value="1"/>
</dbReference>
<keyword evidence="7" id="KW-1185">Reference proteome</keyword>
<dbReference type="PANTHER" id="PTHR43179">
    <property type="entry name" value="RHAMNOSYLTRANSFERASE WBBL"/>
    <property type="match status" value="1"/>
</dbReference>
<dbReference type="Proteomes" id="UP000319514">
    <property type="component" value="Unassembled WGS sequence"/>
</dbReference>
<gene>
    <name evidence="6" type="ORF">FB474_0700</name>
</gene>
<comment type="pathway">
    <text evidence="1">Cell wall biogenesis; cell wall polysaccharide biosynthesis.</text>
</comment>
<dbReference type="SUPFAM" id="SSF53448">
    <property type="entry name" value="Nucleotide-diphospho-sugar transferases"/>
    <property type="match status" value="1"/>
</dbReference>
<sequence length="357" mass="39332">MTRFTLIAGPGWPSVLSATFGGPPRVRRRHAVGGRYARPVTEQQAVREHGDPLVVAVVVTYNRRQLLGECLEMLASQTRLPDAVVVVDNASTDGSPDMVRERFPQVDLVHLTRNTGGAGGFSAGLAHAIDRHGADLVWAMDDDTIPTADALAELLAARVAYPSDLALVASRVVWSDGQEQPRNIPRDPVLVSRPERMAAMAAGGRPIRTASFVSLLIDADAVREQGLPTADFFIWNDDFEFTARILRRHKGIYAPRAVVVHKTTELGTKVVDPGPRFYNEVRNKVWTFRAGQAFSPPEAVLRMVVAVRNWLRFYLHSSDRAAMRKGLKAGLRDGFRSTPRPTAQVLSEAGYTLAEHW</sequence>
<dbReference type="InterPro" id="IPR001173">
    <property type="entry name" value="Glyco_trans_2-like"/>
</dbReference>
<protein>
    <submittedName>
        <fullName evidence="6">GT2 family glycosyltransferase</fullName>
    </submittedName>
</protein>
<reference evidence="6 7" key="1">
    <citation type="submission" date="2019-06" db="EMBL/GenBank/DDBJ databases">
        <title>Sequencing the genomes of 1000 actinobacteria strains.</title>
        <authorList>
            <person name="Klenk H.-P."/>
        </authorList>
    </citation>
    <scope>NUCLEOTIDE SEQUENCE [LARGE SCALE GENOMIC DNA]</scope>
    <source>
        <strain evidence="6 7">DSM 18082</strain>
    </source>
</reference>
<evidence type="ECO:0000256" key="2">
    <source>
        <dbReference type="ARBA" id="ARBA00006739"/>
    </source>
</evidence>
<name>A0A542ZG79_9MICO</name>
<dbReference type="AlphaFoldDB" id="A0A542ZG79"/>
<evidence type="ECO:0000313" key="7">
    <source>
        <dbReference type="Proteomes" id="UP000319514"/>
    </source>
</evidence>
<evidence type="ECO:0000256" key="3">
    <source>
        <dbReference type="ARBA" id="ARBA00022676"/>
    </source>
</evidence>
<keyword evidence="4 6" id="KW-0808">Transferase</keyword>
<dbReference type="Gene3D" id="3.90.550.10">
    <property type="entry name" value="Spore Coat Polysaccharide Biosynthesis Protein SpsA, Chain A"/>
    <property type="match status" value="1"/>
</dbReference>
<evidence type="ECO:0000259" key="5">
    <source>
        <dbReference type="Pfam" id="PF00535"/>
    </source>
</evidence>
<organism evidence="6 7">
    <name type="scientific">Oryzihumus leptocrescens</name>
    <dbReference type="NCBI Taxonomy" id="297536"/>
    <lineage>
        <taxon>Bacteria</taxon>
        <taxon>Bacillati</taxon>
        <taxon>Actinomycetota</taxon>
        <taxon>Actinomycetes</taxon>
        <taxon>Micrococcales</taxon>
        <taxon>Intrasporangiaceae</taxon>
        <taxon>Oryzihumus</taxon>
    </lineage>
</organism>
<evidence type="ECO:0000313" key="6">
    <source>
        <dbReference type="EMBL" id="TQL59346.1"/>
    </source>
</evidence>